<sequence>TADNIRVETRTGEILEYEVGDQQSAVRATPEGGTETVELDSTDRTSRVLTVEQIQTLVDLGEKIGALFENPQDIEWCLDEGELYVVQSRPITSLFPLPSPLPDDD</sequence>
<keyword evidence="3" id="KW-0418">Kinase</keyword>
<proteinExistence type="predicted"/>
<dbReference type="GO" id="GO:0005524">
    <property type="term" value="F:ATP binding"/>
    <property type="evidence" value="ECO:0007669"/>
    <property type="project" value="InterPro"/>
</dbReference>
<accession>L9XPY6</accession>
<keyword evidence="3" id="KW-0670">Pyruvate</keyword>
<organism evidence="3 4">
    <name type="scientific">Natronococcus jeotgali DSM 18795</name>
    <dbReference type="NCBI Taxonomy" id="1227498"/>
    <lineage>
        <taxon>Archaea</taxon>
        <taxon>Methanobacteriati</taxon>
        <taxon>Methanobacteriota</taxon>
        <taxon>Stenosarchaea group</taxon>
        <taxon>Halobacteria</taxon>
        <taxon>Halobacteriales</taxon>
        <taxon>Natrialbaceae</taxon>
        <taxon>Natronococcus</taxon>
    </lineage>
</organism>
<comment type="caution">
    <text evidence="3">The sequence shown here is derived from an EMBL/GenBank/DDBJ whole genome shotgun (WGS) entry which is preliminary data.</text>
</comment>
<dbReference type="STRING" id="1227498.C492_07560"/>
<feature type="non-terminal residue" evidence="3">
    <location>
        <position position="1"/>
    </location>
</feature>
<feature type="non-terminal residue" evidence="3">
    <location>
        <position position="105"/>
    </location>
</feature>
<feature type="domain" description="Pyruvate phosphate dikinase AMP/ATP-binding" evidence="2">
    <location>
        <begin position="1"/>
        <end position="93"/>
    </location>
</feature>
<reference evidence="3 4" key="1">
    <citation type="journal article" date="2014" name="PLoS Genet.">
        <title>Phylogenetically driven sequencing of extremely halophilic archaea reveals strategies for static and dynamic osmo-response.</title>
        <authorList>
            <person name="Becker E.A."/>
            <person name="Seitzer P.M."/>
            <person name="Tritt A."/>
            <person name="Larsen D."/>
            <person name="Krusor M."/>
            <person name="Yao A.I."/>
            <person name="Wu D."/>
            <person name="Madern D."/>
            <person name="Eisen J.A."/>
            <person name="Darling A.E."/>
            <person name="Facciotti M.T."/>
        </authorList>
    </citation>
    <scope>NUCLEOTIDE SEQUENCE [LARGE SCALE GENOMIC DNA]</scope>
    <source>
        <strain evidence="3 4">DSM 18795</strain>
    </source>
</reference>
<dbReference type="InterPro" id="IPR051549">
    <property type="entry name" value="PEP_Utilizing_Enz"/>
</dbReference>
<dbReference type="PANTHER" id="PTHR43615">
    <property type="entry name" value="PHOSPHOENOLPYRUVATE SYNTHASE-RELATED"/>
    <property type="match status" value="1"/>
</dbReference>
<evidence type="ECO:0000313" key="3">
    <source>
        <dbReference type="EMBL" id="ELY62673.1"/>
    </source>
</evidence>
<protein>
    <submittedName>
        <fullName evidence="3">Pyruvate phosphate dikinase PEP/pyruvate-binding protein</fullName>
    </submittedName>
</protein>
<dbReference type="AlphaFoldDB" id="L9XPY6"/>
<dbReference type="EMBL" id="AOIA01000054">
    <property type="protein sequence ID" value="ELY62673.1"/>
    <property type="molecule type" value="Genomic_DNA"/>
</dbReference>
<name>L9XPY6_9EURY</name>
<dbReference type="SUPFAM" id="SSF56059">
    <property type="entry name" value="Glutathione synthetase ATP-binding domain-like"/>
    <property type="match status" value="1"/>
</dbReference>
<gene>
    <name evidence="3" type="ORF">C492_07560</name>
</gene>
<evidence type="ECO:0000313" key="4">
    <source>
        <dbReference type="Proteomes" id="UP000011531"/>
    </source>
</evidence>
<dbReference type="InterPro" id="IPR002192">
    <property type="entry name" value="PPDK_AMP/ATP-bd"/>
</dbReference>
<evidence type="ECO:0000259" key="2">
    <source>
        <dbReference type="Pfam" id="PF01326"/>
    </source>
</evidence>
<dbReference type="Gene3D" id="3.30.470.20">
    <property type="entry name" value="ATP-grasp fold, B domain"/>
    <property type="match status" value="1"/>
</dbReference>
<keyword evidence="3" id="KW-0808">Transferase</keyword>
<feature type="region of interest" description="Disordered" evidence="1">
    <location>
        <begin position="22"/>
        <end position="44"/>
    </location>
</feature>
<dbReference type="Pfam" id="PF01326">
    <property type="entry name" value="PPDK_N"/>
    <property type="match status" value="1"/>
</dbReference>
<dbReference type="PANTHER" id="PTHR43615:SF1">
    <property type="entry name" value="PPDK_N DOMAIN-CONTAINING PROTEIN"/>
    <property type="match status" value="1"/>
</dbReference>
<evidence type="ECO:0000256" key="1">
    <source>
        <dbReference type="SAM" id="MobiDB-lite"/>
    </source>
</evidence>
<keyword evidence="4" id="KW-1185">Reference proteome</keyword>
<dbReference type="GO" id="GO:0016301">
    <property type="term" value="F:kinase activity"/>
    <property type="evidence" value="ECO:0007669"/>
    <property type="project" value="UniProtKB-KW"/>
</dbReference>
<dbReference type="Proteomes" id="UP000011531">
    <property type="component" value="Unassembled WGS sequence"/>
</dbReference>